<feature type="domain" description="MucBP" evidence="4">
    <location>
        <begin position="891"/>
        <end position="958"/>
    </location>
</feature>
<proteinExistence type="predicted"/>
<dbReference type="Proteomes" id="UP001597212">
    <property type="component" value="Unassembled WGS sequence"/>
</dbReference>
<keyword evidence="2" id="KW-0677">Repeat</keyword>
<evidence type="ECO:0000313" key="5">
    <source>
        <dbReference type="EMBL" id="MFD1441762.1"/>
    </source>
</evidence>
<feature type="domain" description="MucBP" evidence="4">
    <location>
        <begin position="1395"/>
        <end position="1488"/>
    </location>
</feature>
<dbReference type="NCBIfam" id="TIGR03715">
    <property type="entry name" value="KxYKxGKxW"/>
    <property type="match status" value="1"/>
</dbReference>
<feature type="domain" description="MucBP" evidence="4">
    <location>
        <begin position="816"/>
        <end position="883"/>
    </location>
</feature>
<feature type="region of interest" description="Disordered" evidence="3">
    <location>
        <begin position="1782"/>
        <end position="1801"/>
    </location>
</feature>
<sequence length="1801" mass="190154">MMKASPKSNSLRVDTDRKIHYKMFKDGKKWVFTGLVTTFFTVLPFVQVNTVKADTTTNLEPTAQVTNSDSSATAANVSNTAVLETQAATAAIPETTPAKALLEIKNAQATTTESGLVTVTGTTTANAQVTATAENGITRTVTADENGYFSVALNGTSTVILKASLDGHSSEPAAVVVPKAKTTAEQETATPTSAVASRAALAEVADNSQAEDTQSAGNAIRLVDPSDDEIAAAKASATDSFNKTGLPQTIQVLMADTDSSQVEEVYNKSFLQTLQLTKSDAYTSVDGQIIVKAGVREVKDGDTTKKYLAYDQPITITFDHFSNLGSLNTLKDKTKDSGFKLFDPSTWAPAVAHMIAQFAVGNLTAEQIQQMSAGTSDTAALTDINKNTDILLHGNEAEQSTLKPDDLFRLAPVTGAGQLQVGVFSAEALDKTVLNQISDVSYADPTFDWDTLAKTDNDDNSTSLTFTLSADQVKQAFGTHGGYLYVKIPGKMSSLKITDLLVPAEDGSIGTDAKVEVVDTPTDTTTDTPTDTPAEANFPVTYKYVDGNGNEIANSQQQKKLTSAESIDFSPLNPPAGYTFDPKKTEVDITSAFDDQIKSDISSATDFAGLSSALAKLGIAKVSALEGSNTHQVTITYHGTKTEVKKYTAKVIYVDQADGHEIRDAAPLGSQPAGQPVVTTKIPKTVEGYTMVGEDPIKERYVFTDQPDQVVTLTYKKNDAGGTGTGTGTDTPTAQGKITVNLVVGENHDALVVPSDPNFQQTYYLDGDIGTGIPAGAVNKTAPGFTIIEDGTLKAKFTDKDQTILIVYAPVATKGTITVNLVDENNQPIKNTDGQSSIDLEGNIGDSITTVTLNKDVTSHKITTDGTTDATFTKTAQTFTIKYAPVETKGTITVKLVDENNKPISNTDGQSSIDLKGNIGDSITTVTLNKDVPGHKIATDGTTNAKFTETAQTLTIKYATDGPRVYTPGNPGSALNGDPTTVTSRYLIGTVQAIVKYNGDGAPAEKKGSPIQIYRTATLDASGAPVYTPWTTNSTGAGGNDTDVLLTPITESDIPTVANKVGKIVDETNKTITSADLPLVGKKVTASDGSVLIDGTQNTNIGGKYLTNFIATRVVNYGANQPDLQWHDAPTDPTDPLYNDTHKVLHPIMMMIKDGVTTKQDDNEDEVVLTRQYQIDDNDPDSGVKDYGPWIVDDTGKFMTVGYTPVIYDGYKASPANIDQNTQDDDHKTVTEELAAMAAETADQDKEITFTINYDKEKAELVEHPAPNEPRDVNYDDTHKFLNVTINGDQNGQKKLLETGKVVFNRTYYTEGDTTNKVVKYGDWKQTAPFATFTPEPVDGATPTPAQVTETTVGDDGQSIKQAAAGLLAAADDEDKDITITVTYAKAEAAKGTGTVHYVYQNVDGIELKDPETVSGEVGYNYSNDYSVPDTLSGEGKGLSDADGTLDTSVLHYYATADINGGQINNLPDDSTADGTFGTSGQDIWVIYVAKPKASAADTVTAEEIEGDADHPNGGTRITVKHVDGSPDTVTTVWNGNDGVTPVVDPNGTDNGDGTTTYQITADGQPAGSFTVKNGEKGKDGVDGQTPQIKTTDDGKIVFYIPGSKGDGTNDTKLAEIDAPKSGDTITATPAGVTEDHPNGGTTITVKHGDGSADTVTTVWNGNDGATPVISQTGKDNGDGTTTYDVTANGKPAGTITIKNGKDGADAKTPLVRDGKDGKVEFYLPGTKEDGSDETVLGSIEPPKDGDTITATPVDGDDTHPNGGTKITVKHGDGSDDTVTTVWNGNDGATPVISQTGKDNG</sequence>
<feature type="domain" description="MucBP" evidence="4">
    <location>
        <begin position="539"/>
        <end position="585"/>
    </location>
</feature>
<dbReference type="Gene3D" id="2.60.40.4300">
    <property type="match status" value="1"/>
</dbReference>
<keyword evidence="6" id="KW-1185">Reference proteome</keyword>
<dbReference type="EMBL" id="JBHTOK010000074">
    <property type="protein sequence ID" value="MFD1441762.1"/>
    <property type="molecule type" value="Genomic_DNA"/>
</dbReference>
<feature type="region of interest" description="Disordered" evidence="3">
    <location>
        <begin position="1725"/>
        <end position="1777"/>
    </location>
</feature>
<comment type="caution">
    <text evidence="5">The sequence shown here is derived from an EMBL/GenBank/DDBJ whole genome shotgun (WGS) entry which is preliminary data.</text>
</comment>
<name>A0ABW4D0X4_9LACO</name>
<organism evidence="5 6">
    <name type="scientific">Lacticaseibacillus hegangensis</name>
    <dbReference type="NCBI Taxonomy" id="2486010"/>
    <lineage>
        <taxon>Bacteria</taxon>
        <taxon>Bacillati</taxon>
        <taxon>Bacillota</taxon>
        <taxon>Bacilli</taxon>
        <taxon>Lactobacillales</taxon>
        <taxon>Lactobacillaceae</taxon>
        <taxon>Lacticaseibacillus</taxon>
    </lineage>
</organism>
<dbReference type="InterPro" id="IPR013783">
    <property type="entry name" value="Ig-like_fold"/>
</dbReference>
<evidence type="ECO:0000259" key="4">
    <source>
        <dbReference type="Pfam" id="PF06458"/>
    </source>
</evidence>
<feature type="domain" description="MucBP" evidence="4">
    <location>
        <begin position="650"/>
        <end position="716"/>
    </location>
</feature>
<dbReference type="Pfam" id="PF19258">
    <property type="entry name" value="KxYKxGKxW_sig"/>
    <property type="match status" value="1"/>
</dbReference>
<evidence type="ECO:0000256" key="1">
    <source>
        <dbReference type="ARBA" id="ARBA00022729"/>
    </source>
</evidence>
<evidence type="ECO:0000256" key="2">
    <source>
        <dbReference type="ARBA" id="ARBA00022737"/>
    </source>
</evidence>
<protein>
    <submittedName>
        <fullName evidence="5">MucBP domain-containing protein</fullName>
    </submittedName>
</protein>
<feature type="compositionally biased region" description="Polar residues" evidence="3">
    <location>
        <begin position="1792"/>
        <end position="1801"/>
    </location>
</feature>
<dbReference type="Pfam" id="PF06458">
    <property type="entry name" value="MucBP"/>
    <property type="match status" value="5"/>
</dbReference>
<dbReference type="Gene3D" id="2.60.40.10">
    <property type="entry name" value="Immunoglobulins"/>
    <property type="match status" value="1"/>
</dbReference>
<evidence type="ECO:0000256" key="3">
    <source>
        <dbReference type="SAM" id="MobiDB-lite"/>
    </source>
</evidence>
<accession>A0ABW4D0X4</accession>
<feature type="non-terminal residue" evidence="5">
    <location>
        <position position="1801"/>
    </location>
</feature>
<reference evidence="6" key="1">
    <citation type="journal article" date="2019" name="Int. J. Syst. Evol. Microbiol.">
        <title>The Global Catalogue of Microorganisms (GCM) 10K type strain sequencing project: providing services to taxonomists for standard genome sequencing and annotation.</title>
        <authorList>
            <consortium name="The Broad Institute Genomics Platform"/>
            <consortium name="The Broad Institute Genome Sequencing Center for Infectious Disease"/>
            <person name="Wu L."/>
            <person name="Ma J."/>
        </authorList>
    </citation>
    <scope>NUCLEOTIDE SEQUENCE [LARGE SCALE GENOMIC DNA]</scope>
    <source>
        <strain evidence="6">CCM 8912</strain>
    </source>
</reference>
<dbReference type="RefSeq" id="WP_379909724.1">
    <property type="nucleotide sequence ID" value="NZ_JBHTOK010000074.1"/>
</dbReference>
<dbReference type="InterPro" id="IPR022263">
    <property type="entry name" value="KxYKxGKxW"/>
</dbReference>
<evidence type="ECO:0000313" key="6">
    <source>
        <dbReference type="Proteomes" id="UP001597212"/>
    </source>
</evidence>
<keyword evidence="1" id="KW-0732">Signal</keyword>
<gene>
    <name evidence="5" type="ORF">ACFQ5K_10280</name>
</gene>
<dbReference type="InterPro" id="IPR009459">
    <property type="entry name" value="MucBP_dom"/>
</dbReference>
<dbReference type="Gene3D" id="3.10.20.320">
    <property type="entry name" value="Putative peptidoglycan bound protein (lpxtg motif)"/>
    <property type="match status" value="2"/>
</dbReference>